<feature type="compositionally biased region" description="Basic and acidic residues" evidence="1">
    <location>
        <begin position="19"/>
        <end position="34"/>
    </location>
</feature>
<keyword evidence="4" id="KW-1185">Reference proteome</keyword>
<dbReference type="GeneID" id="20205001"/>
<dbReference type="InParanoid" id="T1F852"/>
<reference evidence="2 4" key="2">
    <citation type="journal article" date="2013" name="Nature">
        <title>Insights into bilaterian evolution from three spiralian genomes.</title>
        <authorList>
            <person name="Simakov O."/>
            <person name="Marletaz F."/>
            <person name="Cho S.J."/>
            <person name="Edsinger-Gonzales E."/>
            <person name="Havlak P."/>
            <person name="Hellsten U."/>
            <person name="Kuo D.H."/>
            <person name="Larsson T."/>
            <person name="Lv J."/>
            <person name="Arendt D."/>
            <person name="Savage R."/>
            <person name="Osoegawa K."/>
            <person name="de Jong P."/>
            <person name="Grimwood J."/>
            <person name="Chapman J.A."/>
            <person name="Shapiro H."/>
            <person name="Aerts A."/>
            <person name="Otillar R.P."/>
            <person name="Terry A.Y."/>
            <person name="Boore J.L."/>
            <person name="Grigoriev I.V."/>
            <person name="Lindberg D.R."/>
            <person name="Seaver E.C."/>
            <person name="Weisblat D.A."/>
            <person name="Putnam N.H."/>
            <person name="Rokhsar D.S."/>
        </authorList>
    </citation>
    <scope>NUCLEOTIDE SEQUENCE</scope>
</reference>
<evidence type="ECO:0000313" key="4">
    <source>
        <dbReference type="Proteomes" id="UP000015101"/>
    </source>
</evidence>
<dbReference type="EMBL" id="KB096743">
    <property type="protein sequence ID" value="ESO01503.1"/>
    <property type="molecule type" value="Genomic_DNA"/>
</dbReference>
<organism evidence="3 4">
    <name type="scientific">Helobdella robusta</name>
    <name type="common">Californian leech</name>
    <dbReference type="NCBI Taxonomy" id="6412"/>
    <lineage>
        <taxon>Eukaryota</taxon>
        <taxon>Metazoa</taxon>
        <taxon>Spiralia</taxon>
        <taxon>Lophotrochozoa</taxon>
        <taxon>Annelida</taxon>
        <taxon>Clitellata</taxon>
        <taxon>Hirudinea</taxon>
        <taxon>Rhynchobdellida</taxon>
        <taxon>Glossiphoniidae</taxon>
        <taxon>Helobdella</taxon>
    </lineage>
</organism>
<name>T1F852_HELRO</name>
<evidence type="ECO:0000256" key="1">
    <source>
        <dbReference type="SAM" id="MobiDB-lite"/>
    </source>
</evidence>
<sequence>MTKGAVVNGIVPVKGAKGHPGDTGDKELPGPIDRQLDKCSSDTPLLPNFKKARDDLNGFLQDSASFNKRIISIAKNLEGIKNRFGKTMNRHILHMLNSGL</sequence>
<reference evidence="4" key="1">
    <citation type="submission" date="2012-12" db="EMBL/GenBank/DDBJ databases">
        <authorList>
            <person name="Hellsten U."/>
            <person name="Grimwood J."/>
            <person name="Chapman J.A."/>
            <person name="Shapiro H."/>
            <person name="Aerts A."/>
            <person name="Otillar R.P."/>
            <person name="Terry A.Y."/>
            <person name="Boore J.L."/>
            <person name="Simakov O."/>
            <person name="Marletaz F."/>
            <person name="Cho S.-J."/>
            <person name="Edsinger-Gonzales E."/>
            <person name="Havlak P."/>
            <person name="Kuo D.-H."/>
            <person name="Larsson T."/>
            <person name="Lv J."/>
            <person name="Arendt D."/>
            <person name="Savage R."/>
            <person name="Osoegawa K."/>
            <person name="de Jong P."/>
            <person name="Lindberg D.R."/>
            <person name="Seaver E.C."/>
            <person name="Weisblat D.A."/>
            <person name="Putnam N.H."/>
            <person name="Grigoriev I.V."/>
            <person name="Rokhsar D.S."/>
        </authorList>
    </citation>
    <scope>NUCLEOTIDE SEQUENCE</scope>
</reference>
<dbReference type="HOGENOM" id="CLU_2309022_0_0_1"/>
<dbReference type="EMBL" id="AMQM01004923">
    <property type="status" value="NOT_ANNOTATED_CDS"/>
    <property type="molecule type" value="Genomic_DNA"/>
</dbReference>
<accession>T1F852</accession>
<dbReference type="RefSeq" id="XP_009020157.1">
    <property type="nucleotide sequence ID" value="XM_009021909.1"/>
</dbReference>
<reference evidence="3" key="3">
    <citation type="submission" date="2015-06" db="UniProtKB">
        <authorList>
            <consortium name="EnsemblMetazoa"/>
        </authorList>
    </citation>
    <scope>IDENTIFICATION</scope>
</reference>
<proteinExistence type="predicted"/>
<dbReference type="CTD" id="20205001"/>
<feature type="region of interest" description="Disordered" evidence="1">
    <location>
        <begin position="1"/>
        <end position="34"/>
    </location>
</feature>
<dbReference type="AlphaFoldDB" id="T1F852"/>
<dbReference type="EnsemblMetazoa" id="HelroT174454">
    <property type="protein sequence ID" value="HelroP174454"/>
    <property type="gene ID" value="HelroG174454"/>
</dbReference>
<dbReference type="Proteomes" id="UP000015101">
    <property type="component" value="Unassembled WGS sequence"/>
</dbReference>
<gene>
    <name evidence="3" type="primary">20205001</name>
    <name evidence="2" type="ORF">HELRODRAFT_174454</name>
</gene>
<dbReference type="KEGG" id="hro:HELRODRAFT_174454"/>
<evidence type="ECO:0000313" key="3">
    <source>
        <dbReference type="EnsemblMetazoa" id="HelroP174454"/>
    </source>
</evidence>
<protein>
    <submittedName>
        <fullName evidence="2 3">Uncharacterized protein</fullName>
    </submittedName>
</protein>
<evidence type="ECO:0000313" key="2">
    <source>
        <dbReference type="EMBL" id="ESO01503.1"/>
    </source>
</evidence>